<sequence length="165" mass="18874">MEIQHLKLTILANHDVILEDFAQVQHYFMTSQLRRYLLFNQMLCAGPIDLDEFALPGGYKTFQMLWAEDLQCPQQLSEFNTIANTTIIHGLPLPQGFFDPPAKPQDEEWDGLTREQITMATNLAWYAAKKLELQQAAKARNYALCKECCCEKKLAHTHTNSDDPG</sequence>
<dbReference type="AlphaFoldDB" id="A0A2H3JI94"/>
<evidence type="ECO:0000313" key="2">
    <source>
        <dbReference type="Proteomes" id="UP000218811"/>
    </source>
</evidence>
<protein>
    <submittedName>
        <fullName evidence="1">Uncharacterized protein</fullName>
    </submittedName>
</protein>
<proteinExistence type="predicted"/>
<dbReference type="Proteomes" id="UP000218811">
    <property type="component" value="Unassembled WGS sequence"/>
</dbReference>
<dbReference type="STRING" id="742152.A0A2H3JI94"/>
<keyword evidence="2" id="KW-1185">Reference proteome</keyword>
<accession>A0A2H3JI94</accession>
<evidence type="ECO:0000313" key="1">
    <source>
        <dbReference type="EMBL" id="PCH41906.1"/>
    </source>
</evidence>
<dbReference type="EMBL" id="KB468124">
    <property type="protein sequence ID" value="PCH41906.1"/>
    <property type="molecule type" value="Genomic_DNA"/>
</dbReference>
<reference evidence="1 2" key="1">
    <citation type="journal article" date="2012" name="Science">
        <title>The Paleozoic origin of enzymatic lignin decomposition reconstructed from 31 fungal genomes.</title>
        <authorList>
            <person name="Floudas D."/>
            <person name="Binder M."/>
            <person name="Riley R."/>
            <person name="Barry K."/>
            <person name="Blanchette R.A."/>
            <person name="Henrissat B."/>
            <person name="Martinez A.T."/>
            <person name="Otillar R."/>
            <person name="Spatafora J.W."/>
            <person name="Yadav J.S."/>
            <person name="Aerts A."/>
            <person name="Benoit I."/>
            <person name="Boyd A."/>
            <person name="Carlson A."/>
            <person name="Copeland A."/>
            <person name="Coutinho P.M."/>
            <person name="de Vries R.P."/>
            <person name="Ferreira P."/>
            <person name="Findley K."/>
            <person name="Foster B."/>
            <person name="Gaskell J."/>
            <person name="Glotzer D."/>
            <person name="Gorecki P."/>
            <person name="Heitman J."/>
            <person name="Hesse C."/>
            <person name="Hori C."/>
            <person name="Igarashi K."/>
            <person name="Jurgens J.A."/>
            <person name="Kallen N."/>
            <person name="Kersten P."/>
            <person name="Kohler A."/>
            <person name="Kuees U."/>
            <person name="Kumar T.K.A."/>
            <person name="Kuo A."/>
            <person name="LaButti K."/>
            <person name="Larrondo L.F."/>
            <person name="Lindquist E."/>
            <person name="Ling A."/>
            <person name="Lombard V."/>
            <person name="Lucas S."/>
            <person name="Lundell T."/>
            <person name="Martin R."/>
            <person name="McLaughlin D.J."/>
            <person name="Morgenstern I."/>
            <person name="Morin E."/>
            <person name="Murat C."/>
            <person name="Nagy L.G."/>
            <person name="Nolan M."/>
            <person name="Ohm R.A."/>
            <person name="Patyshakuliyeva A."/>
            <person name="Rokas A."/>
            <person name="Ruiz-Duenas F.J."/>
            <person name="Sabat G."/>
            <person name="Salamov A."/>
            <person name="Samejima M."/>
            <person name="Schmutz J."/>
            <person name="Slot J.C."/>
            <person name="St John F."/>
            <person name="Stenlid J."/>
            <person name="Sun H."/>
            <person name="Sun S."/>
            <person name="Syed K."/>
            <person name="Tsang A."/>
            <person name="Wiebenga A."/>
            <person name="Young D."/>
            <person name="Pisabarro A."/>
            <person name="Eastwood D.C."/>
            <person name="Martin F."/>
            <person name="Cullen D."/>
            <person name="Grigoriev I.V."/>
            <person name="Hibbett D.S."/>
        </authorList>
    </citation>
    <scope>NUCLEOTIDE SEQUENCE [LARGE SCALE GENOMIC DNA]</scope>
    <source>
        <strain evidence="1 2">MD-104</strain>
    </source>
</reference>
<organism evidence="1 2">
    <name type="scientific">Wolfiporia cocos (strain MD-104)</name>
    <name type="common">Brown rot fungus</name>
    <dbReference type="NCBI Taxonomy" id="742152"/>
    <lineage>
        <taxon>Eukaryota</taxon>
        <taxon>Fungi</taxon>
        <taxon>Dikarya</taxon>
        <taxon>Basidiomycota</taxon>
        <taxon>Agaricomycotina</taxon>
        <taxon>Agaricomycetes</taxon>
        <taxon>Polyporales</taxon>
        <taxon>Phaeolaceae</taxon>
        <taxon>Wolfiporia</taxon>
    </lineage>
</organism>
<gene>
    <name evidence="1" type="ORF">WOLCODRAFT_151941</name>
</gene>
<name>A0A2H3JI94_WOLCO</name>